<dbReference type="Proteomes" id="UP000048841">
    <property type="component" value="Unassembled WGS sequence"/>
</dbReference>
<reference evidence="1 2" key="1">
    <citation type="submission" date="2015-03" db="EMBL/GenBank/DDBJ databases">
        <authorList>
            <person name="Murphy D."/>
        </authorList>
    </citation>
    <scope>NUCLEOTIDE SEQUENCE [LARGE SCALE GENOMIC DNA]</scope>
    <source>
        <strain evidence="1 2">IP26249</strain>
    </source>
</reference>
<proteinExistence type="predicted"/>
<evidence type="ECO:0000313" key="2">
    <source>
        <dbReference type="Proteomes" id="UP000048841"/>
    </source>
</evidence>
<sequence length="61" mass="6726">MIDLDGLVLLERIDLIARMSAGDEMKNRDREVALAWIAELAIEAKSIYLDGAGESGLHSLR</sequence>
<evidence type="ECO:0000313" key="1">
    <source>
        <dbReference type="EMBL" id="CFQ77947.1"/>
    </source>
</evidence>
<dbReference type="AlphaFoldDB" id="A0A0H5H9S0"/>
<protein>
    <submittedName>
        <fullName evidence="1">Uncharacterized protein</fullName>
    </submittedName>
</protein>
<gene>
    <name evidence="1" type="ORF">ERS137941_04251</name>
</gene>
<dbReference type="EMBL" id="CGBR01000081">
    <property type="protein sequence ID" value="CFQ77947.1"/>
    <property type="molecule type" value="Genomic_DNA"/>
</dbReference>
<organism evidence="1 2">
    <name type="scientific">Yersinia enterocolitica</name>
    <dbReference type="NCBI Taxonomy" id="630"/>
    <lineage>
        <taxon>Bacteria</taxon>
        <taxon>Pseudomonadati</taxon>
        <taxon>Pseudomonadota</taxon>
        <taxon>Gammaproteobacteria</taxon>
        <taxon>Enterobacterales</taxon>
        <taxon>Yersiniaceae</taxon>
        <taxon>Yersinia</taxon>
    </lineage>
</organism>
<name>A0A0H5H9S0_YEREN</name>
<accession>A0A0H5H9S0</accession>